<dbReference type="EMBL" id="JAODUO010000264">
    <property type="protein sequence ID" value="KAK2184448.1"/>
    <property type="molecule type" value="Genomic_DNA"/>
</dbReference>
<sequence>MKCTTILTMLDLLFPFDSIVHELTMTPLERSFGITDKAFPWSKSYITEQHEKVPNRL</sequence>
<proteinExistence type="predicted"/>
<comment type="caution">
    <text evidence="1">The sequence shown here is derived from an EMBL/GenBank/DDBJ whole genome shotgun (WGS) entry which is preliminary data.</text>
</comment>
<keyword evidence="2" id="KW-1185">Reference proteome</keyword>
<organism evidence="1 2">
    <name type="scientific">Ridgeia piscesae</name>
    <name type="common">Tubeworm</name>
    <dbReference type="NCBI Taxonomy" id="27915"/>
    <lineage>
        <taxon>Eukaryota</taxon>
        <taxon>Metazoa</taxon>
        <taxon>Spiralia</taxon>
        <taxon>Lophotrochozoa</taxon>
        <taxon>Annelida</taxon>
        <taxon>Polychaeta</taxon>
        <taxon>Sedentaria</taxon>
        <taxon>Canalipalpata</taxon>
        <taxon>Sabellida</taxon>
        <taxon>Siboglinidae</taxon>
        <taxon>Ridgeia</taxon>
    </lineage>
</organism>
<evidence type="ECO:0000313" key="1">
    <source>
        <dbReference type="EMBL" id="KAK2184448.1"/>
    </source>
</evidence>
<evidence type="ECO:0000313" key="2">
    <source>
        <dbReference type="Proteomes" id="UP001209878"/>
    </source>
</evidence>
<dbReference type="AlphaFoldDB" id="A0AAD9NXR5"/>
<accession>A0AAD9NXR5</accession>
<reference evidence="1" key="1">
    <citation type="journal article" date="2023" name="Mol. Biol. Evol.">
        <title>Third-Generation Sequencing Reveals the Adaptive Role of the Epigenome in Three Deep-Sea Polychaetes.</title>
        <authorList>
            <person name="Perez M."/>
            <person name="Aroh O."/>
            <person name="Sun Y."/>
            <person name="Lan Y."/>
            <person name="Juniper S.K."/>
            <person name="Young C.R."/>
            <person name="Angers B."/>
            <person name="Qian P.Y."/>
        </authorList>
    </citation>
    <scope>NUCLEOTIDE SEQUENCE</scope>
    <source>
        <strain evidence="1">R07B-5</strain>
    </source>
</reference>
<protein>
    <submittedName>
        <fullName evidence="1">Uncharacterized protein</fullName>
    </submittedName>
</protein>
<gene>
    <name evidence="1" type="ORF">NP493_265g00020</name>
</gene>
<dbReference type="Proteomes" id="UP001209878">
    <property type="component" value="Unassembled WGS sequence"/>
</dbReference>
<name>A0AAD9NXR5_RIDPI</name>